<protein>
    <submittedName>
        <fullName evidence="1">Uncharacterized protein</fullName>
    </submittedName>
</protein>
<accession>A0ABR3V8K4</accession>
<dbReference type="EMBL" id="JAZGSY010000235">
    <property type="protein sequence ID" value="KAL1838148.1"/>
    <property type="molecule type" value="Genomic_DNA"/>
</dbReference>
<organism evidence="1 2">
    <name type="scientific">Humicola insolens</name>
    <name type="common">Soft-rot fungus</name>
    <dbReference type="NCBI Taxonomy" id="85995"/>
    <lineage>
        <taxon>Eukaryota</taxon>
        <taxon>Fungi</taxon>
        <taxon>Dikarya</taxon>
        <taxon>Ascomycota</taxon>
        <taxon>Pezizomycotina</taxon>
        <taxon>Sordariomycetes</taxon>
        <taxon>Sordariomycetidae</taxon>
        <taxon>Sordariales</taxon>
        <taxon>Chaetomiaceae</taxon>
        <taxon>Mycothermus</taxon>
    </lineage>
</organism>
<comment type="caution">
    <text evidence="1">The sequence shown here is derived from an EMBL/GenBank/DDBJ whole genome shotgun (WGS) entry which is preliminary data.</text>
</comment>
<gene>
    <name evidence="1" type="ORF">VTJ49DRAFT_2999</name>
</gene>
<name>A0ABR3V8K4_HUMIN</name>
<sequence>MQWQTAEVLLVVVEGGGRIGPTRIRSREGGTERAHLEAEAGLAPVPPLGVVPIEKGQYLMLWWRGLNHPAVPLIESLAWPGHCSLPSRGLDLAVALVVEGGDLVPNGVASAQPDPLGDGPVLLLGLGQLLLGLESLEALLGGEQVVSNCSLSWRPSRPRIPHTGGP</sequence>
<reference evidence="1 2" key="1">
    <citation type="journal article" date="2024" name="Commun. Biol.">
        <title>Comparative genomic analysis of thermophilic fungi reveals convergent evolutionary adaptations and gene losses.</title>
        <authorList>
            <person name="Steindorff A.S."/>
            <person name="Aguilar-Pontes M.V."/>
            <person name="Robinson A.J."/>
            <person name="Andreopoulos B."/>
            <person name="LaButti K."/>
            <person name="Kuo A."/>
            <person name="Mondo S."/>
            <person name="Riley R."/>
            <person name="Otillar R."/>
            <person name="Haridas S."/>
            <person name="Lipzen A."/>
            <person name="Grimwood J."/>
            <person name="Schmutz J."/>
            <person name="Clum A."/>
            <person name="Reid I.D."/>
            <person name="Moisan M.C."/>
            <person name="Butler G."/>
            <person name="Nguyen T.T.M."/>
            <person name="Dewar K."/>
            <person name="Conant G."/>
            <person name="Drula E."/>
            <person name="Henrissat B."/>
            <person name="Hansel C."/>
            <person name="Singer S."/>
            <person name="Hutchinson M.I."/>
            <person name="de Vries R.P."/>
            <person name="Natvig D.O."/>
            <person name="Powell A.J."/>
            <person name="Tsang A."/>
            <person name="Grigoriev I.V."/>
        </authorList>
    </citation>
    <scope>NUCLEOTIDE SEQUENCE [LARGE SCALE GENOMIC DNA]</scope>
    <source>
        <strain evidence="1 2">CBS 620.91</strain>
    </source>
</reference>
<keyword evidence="2" id="KW-1185">Reference proteome</keyword>
<evidence type="ECO:0000313" key="2">
    <source>
        <dbReference type="Proteomes" id="UP001583172"/>
    </source>
</evidence>
<evidence type="ECO:0000313" key="1">
    <source>
        <dbReference type="EMBL" id="KAL1838148.1"/>
    </source>
</evidence>
<proteinExistence type="predicted"/>
<dbReference type="Proteomes" id="UP001583172">
    <property type="component" value="Unassembled WGS sequence"/>
</dbReference>